<dbReference type="GO" id="GO:0003677">
    <property type="term" value="F:DNA binding"/>
    <property type="evidence" value="ECO:0007669"/>
    <property type="project" value="UniProtKB-UniRule"/>
</dbReference>
<dbReference type="InterPro" id="IPR036271">
    <property type="entry name" value="Tet_transcr_reg_TetR-rel_C_sf"/>
</dbReference>
<dbReference type="AlphaFoldDB" id="A0AA37WE35"/>
<reference evidence="4" key="1">
    <citation type="journal article" date="2014" name="Int. J. Syst. Evol. Microbiol.">
        <title>Complete genome sequence of Corynebacterium casei LMG S-19264T (=DSM 44701T), isolated from a smear-ripened cheese.</title>
        <authorList>
            <consortium name="US DOE Joint Genome Institute (JGI-PGF)"/>
            <person name="Walter F."/>
            <person name="Albersmeier A."/>
            <person name="Kalinowski J."/>
            <person name="Ruckert C."/>
        </authorList>
    </citation>
    <scope>NUCLEOTIDE SEQUENCE</scope>
    <source>
        <strain evidence="4">NBRC 108769</strain>
    </source>
</reference>
<dbReference type="Proteomes" id="UP001156666">
    <property type="component" value="Unassembled WGS sequence"/>
</dbReference>
<evidence type="ECO:0000256" key="2">
    <source>
        <dbReference type="PROSITE-ProRule" id="PRU00335"/>
    </source>
</evidence>
<protein>
    <submittedName>
        <fullName evidence="4">TetR family transcriptional regulator</fullName>
    </submittedName>
</protein>
<dbReference type="Gene3D" id="1.10.357.10">
    <property type="entry name" value="Tetracycline Repressor, domain 2"/>
    <property type="match status" value="1"/>
</dbReference>
<dbReference type="PROSITE" id="PS50977">
    <property type="entry name" value="HTH_TETR_2"/>
    <property type="match status" value="1"/>
</dbReference>
<dbReference type="Pfam" id="PF00440">
    <property type="entry name" value="TetR_N"/>
    <property type="match status" value="1"/>
</dbReference>
<dbReference type="PANTHER" id="PTHR43479:SF11">
    <property type="entry name" value="ACREF_ENVCD OPERON REPRESSOR-RELATED"/>
    <property type="match status" value="1"/>
</dbReference>
<name>A0AA37WE35_9BACT</name>
<organism evidence="4 5">
    <name type="scientific">Portibacter lacus</name>
    <dbReference type="NCBI Taxonomy" id="1099794"/>
    <lineage>
        <taxon>Bacteria</taxon>
        <taxon>Pseudomonadati</taxon>
        <taxon>Bacteroidota</taxon>
        <taxon>Saprospiria</taxon>
        <taxon>Saprospirales</taxon>
        <taxon>Haliscomenobacteraceae</taxon>
        <taxon>Portibacter</taxon>
    </lineage>
</organism>
<dbReference type="PRINTS" id="PR00455">
    <property type="entry name" value="HTHTETR"/>
</dbReference>
<feature type="domain" description="HTH tetR-type" evidence="3">
    <location>
        <begin position="6"/>
        <end position="66"/>
    </location>
</feature>
<dbReference type="SUPFAM" id="SSF48498">
    <property type="entry name" value="Tetracyclin repressor-like, C-terminal domain"/>
    <property type="match status" value="1"/>
</dbReference>
<feature type="DNA-binding region" description="H-T-H motif" evidence="2">
    <location>
        <begin position="29"/>
        <end position="48"/>
    </location>
</feature>
<proteinExistence type="predicted"/>
<reference evidence="4" key="2">
    <citation type="submission" date="2023-01" db="EMBL/GenBank/DDBJ databases">
        <title>Draft genome sequence of Portibacter lacus strain NBRC 108769.</title>
        <authorList>
            <person name="Sun Q."/>
            <person name="Mori K."/>
        </authorList>
    </citation>
    <scope>NUCLEOTIDE SEQUENCE</scope>
    <source>
        <strain evidence="4">NBRC 108769</strain>
    </source>
</reference>
<dbReference type="SUPFAM" id="SSF46689">
    <property type="entry name" value="Homeodomain-like"/>
    <property type="match status" value="1"/>
</dbReference>
<gene>
    <name evidence="4" type="ORF">GCM10007940_03650</name>
</gene>
<sequence>MSDKESETEGLIKEAARKLFHEKGFAGTKTRDIAEAAQINLALLNYYFRSKKKLYDIIMMESIQHFFSDLVVVINNAETNFLEKLQELAIIYIDMLSQNPDIANFILNEVRQHPDQFTSKLGALEMAKNSVFLKQYTEAVKEGVIPPVHPAHFLMNFAGLVVFPFIVTPMVSVVTGLPRTDLIELIQERKRLVPLWIQSMLQVK</sequence>
<evidence type="ECO:0000259" key="3">
    <source>
        <dbReference type="PROSITE" id="PS50977"/>
    </source>
</evidence>
<evidence type="ECO:0000256" key="1">
    <source>
        <dbReference type="ARBA" id="ARBA00023125"/>
    </source>
</evidence>
<comment type="caution">
    <text evidence="4">The sequence shown here is derived from an EMBL/GenBank/DDBJ whole genome shotgun (WGS) entry which is preliminary data.</text>
</comment>
<accession>A0AA37WE35</accession>
<evidence type="ECO:0000313" key="4">
    <source>
        <dbReference type="EMBL" id="GLR15750.1"/>
    </source>
</evidence>
<dbReference type="RefSeq" id="WP_235292647.1">
    <property type="nucleotide sequence ID" value="NZ_BSOH01000001.1"/>
</dbReference>
<keyword evidence="5" id="KW-1185">Reference proteome</keyword>
<dbReference type="EMBL" id="BSOH01000001">
    <property type="protein sequence ID" value="GLR15750.1"/>
    <property type="molecule type" value="Genomic_DNA"/>
</dbReference>
<dbReference type="InterPro" id="IPR050624">
    <property type="entry name" value="HTH-type_Tx_Regulator"/>
</dbReference>
<evidence type="ECO:0000313" key="5">
    <source>
        <dbReference type="Proteomes" id="UP001156666"/>
    </source>
</evidence>
<dbReference type="PANTHER" id="PTHR43479">
    <property type="entry name" value="ACREF/ENVCD OPERON REPRESSOR-RELATED"/>
    <property type="match status" value="1"/>
</dbReference>
<keyword evidence="1 2" id="KW-0238">DNA-binding</keyword>
<dbReference type="InterPro" id="IPR009057">
    <property type="entry name" value="Homeodomain-like_sf"/>
</dbReference>
<dbReference type="InterPro" id="IPR001647">
    <property type="entry name" value="HTH_TetR"/>
</dbReference>